<dbReference type="Gene3D" id="3.30.70.100">
    <property type="match status" value="1"/>
</dbReference>
<evidence type="ECO:0000313" key="2">
    <source>
        <dbReference type="EMBL" id="AWK73981.1"/>
    </source>
</evidence>
<organism evidence="2 3">
    <name type="scientific">Rhodococcus oxybenzonivorans</name>
    <dbReference type="NCBI Taxonomy" id="1990687"/>
    <lineage>
        <taxon>Bacteria</taxon>
        <taxon>Bacillati</taxon>
        <taxon>Actinomycetota</taxon>
        <taxon>Actinomycetes</taxon>
        <taxon>Mycobacteriales</taxon>
        <taxon>Nocardiaceae</taxon>
        <taxon>Rhodococcus</taxon>
    </lineage>
</organism>
<keyword evidence="3" id="KW-1185">Reference proteome</keyword>
<dbReference type="InterPro" id="IPR009799">
    <property type="entry name" value="EthD_dom"/>
</dbReference>
<dbReference type="SUPFAM" id="SSF54909">
    <property type="entry name" value="Dimeric alpha+beta barrel"/>
    <property type="match status" value="1"/>
</dbReference>
<accession>A0A2S2BZB5</accession>
<protein>
    <submittedName>
        <fullName evidence="2">Ethyl tert-butyl ether degradation protein EthD</fullName>
    </submittedName>
</protein>
<dbReference type="AlphaFoldDB" id="A0A2S2BZB5"/>
<dbReference type="RefSeq" id="WP_109332482.1">
    <property type="nucleotide sequence ID" value="NZ_CP021354.1"/>
</dbReference>
<dbReference type="OrthoDB" id="5294870at2"/>
<proteinExistence type="predicted"/>
<dbReference type="EMBL" id="CP021354">
    <property type="protein sequence ID" value="AWK73981.1"/>
    <property type="molecule type" value="Genomic_DNA"/>
</dbReference>
<dbReference type="Proteomes" id="UP000245711">
    <property type="component" value="Chromosome"/>
</dbReference>
<sequence>MYRVTIVYNQPADPAAFDEHYSSKHLPLVQQIPSVKRFAAGKCESLDGNPPSAYALAQLYFESKEEAGQAFASTAGRNAAADVANFASGGVTMLFSDEETVLP</sequence>
<dbReference type="KEGG" id="roz:CBI38_22895"/>
<dbReference type="InterPro" id="IPR011008">
    <property type="entry name" value="Dimeric_a/b-barrel"/>
</dbReference>
<reference evidence="2 3" key="1">
    <citation type="submission" date="2017-05" db="EMBL/GenBank/DDBJ databases">
        <title>Isolation of Rhodococcus sp. S2-17 biodegrading of BP-3.</title>
        <authorList>
            <person name="Lee Y."/>
            <person name="Kim K.H."/>
            <person name="Chun B.H."/>
            <person name="Jung H.S."/>
            <person name="Jeon C.O."/>
        </authorList>
    </citation>
    <scope>NUCLEOTIDE SEQUENCE [LARGE SCALE GENOMIC DNA]</scope>
    <source>
        <strain evidence="2 3">S2-17</strain>
    </source>
</reference>
<evidence type="ECO:0000259" key="1">
    <source>
        <dbReference type="Pfam" id="PF07110"/>
    </source>
</evidence>
<dbReference type="Pfam" id="PF07110">
    <property type="entry name" value="EthD"/>
    <property type="match status" value="1"/>
</dbReference>
<name>A0A2S2BZB5_9NOCA</name>
<dbReference type="NCBIfam" id="TIGR02118">
    <property type="entry name" value="EthD family reductase"/>
    <property type="match status" value="1"/>
</dbReference>
<dbReference type="GO" id="GO:0016491">
    <property type="term" value="F:oxidoreductase activity"/>
    <property type="evidence" value="ECO:0007669"/>
    <property type="project" value="InterPro"/>
</dbReference>
<gene>
    <name evidence="2" type="ORF">CBI38_22895</name>
</gene>
<dbReference type="PANTHER" id="PTHR40260">
    <property type="entry name" value="BLR8190 PROTEIN"/>
    <property type="match status" value="1"/>
</dbReference>
<evidence type="ECO:0000313" key="3">
    <source>
        <dbReference type="Proteomes" id="UP000245711"/>
    </source>
</evidence>
<feature type="domain" description="EthD" evidence="1">
    <location>
        <begin position="10"/>
        <end position="88"/>
    </location>
</feature>
<dbReference type="PANTHER" id="PTHR40260:SF2">
    <property type="entry name" value="BLR8190 PROTEIN"/>
    <property type="match status" value="1"/>
</dbReference>